<sequence length="154" mass="17515">MVEKLNQVSLIKKWYNPQTVVLVMVSLISLIAYLTLETTTKDLLFKSLVLIVFGPIAIALAVGIIFSTRTYPSQITFDFEKERIFLGGDLTISFDELEIGLVNSKFGFIGMELVLISGQEYVYRNFFTCDIDETEFASLLKNIPSIKYTYENKV</sequence>
<evidence type="ECO:0000313" key="3">
    <source>
        <dbReference type="Proteomes" id="UP000287330"/>
    </source>
</evidence>
<name>A0A432XSP3_9GAMM</name>
<accession>A0A432XSP3</accession>
<keyword evidence="3" id="KW-1185">Reference proteome</keyword>
<proteinExistence type="predicted"/>
<gene>
    <name evidence="2" type="ORF">CWE25_10710</name>
</gene>
<organism evidence="2 3">
    <name type="scientific">Idiomarina fontislapidosi</name>
    <dbReference type="NCBI Taxonomy" id="263723"/>
    <lineage>
        <taxon>Bacteria</taxon>
        <taxon>Pseudomonadati</taxon>
        <taxon>Pseudomonadota</taxon>
        <taxon>Gammaproteobacteria</taxon>
        <taxon>Alteromonadales</taxon>
        <taxon>Idiomarinaceae</taxon>
        <taxon>Idiomarina</taxon>
    </lineage>
</organism>
<protein>
    <submittedName>
        <fullName evidence="2">Uncharacterized protein</fullName>
    </submittedName>
</protein>
<comment type="caution">
    <text evidence="2">The sequence shown here is derived from an EMBL/GenBank/DDBJ whole genome shotgun (WGS) entry which is preliminary data.</text>
</comment>
<dbReference type="RefSeq" id="WP_110575393.1">
    <property type="nucleotide sequence ID" value="NZ_PIPV01000009.1"/>
</dbReference>
<dbReference type="AlphaFoldDB" id="A0A432XSP3"/>
<dbReference type="EMBL" id="PIPV01000009">
    <property type="protein sequence ID" value="RUO51738.1"/>
    <property type="molecule type" value="Genomic_DNA"/>
</dbReference>
<keyword evidence="1" id="KW-1133">Transmembrane helix</keyword>
<evidence type="ECO:0000313" key="2">
    <source>
        <dbReference type="EMBL" id="RUO51738.1"/>
    </source>
</evidence>
<reference evidence="3" key="1">
    <citation type="journal article" date="2018" name="Front. Microbiol.">
        <title>Genome-Based Analysis Reveals the Taxonomy and Diversity of the Family Idiomarinaceae.</title>
        <authorList>
            <person name="Liu Y."/>
            <person name="Lai Q."/>
            <person name="Shao Z."/>
        </authorList>
    </citation>
    <scope>NUCLEOTIDE SEQUENCE [LARGE SCALE GENOMIC DNA]</scope>
    <source>
        <strain evidence="3">F23</strain>
    </source>
</reference>
<evidence type="ECO:0000256" key="1">
    <source>
        <dbReference type="SAM" id="Phobius"/>
    </source>
</evidence>
<dbReference type="Proteomes" id="UP000287330">
    <property type="component" value="Unassembled WGS sequence"/>
</dbReference>
<feature type="transmembrane region" description="Helical" evidence="1">
    <location>
        <begin position="43"/>
        <end position="66"/>
    </location>
</feature>
<feature type="transmembrane region" description="Helical" evidence="1">
    <location>
        <begin position="20"/>
        <end position="36"/>
    </location>
</feature>
<keyword evidence="1" id="KW-0812">Transmembrane</keyword>
<keyword evidence="1" id="KW-0472">Membrane</keyword>